<accession>A0A4R6TQ38</accession>
<evidence type="ECO:0000313" key="2">
    <source>
        <dbReference type="EMBL" id="TDQ33445.1"/>
    </source>
</evidence>
<dbReference type="InterPro" id="IPR023393">
    <property type="entry name" value="START-like_dom_sf"/>
</dbReference>
<comment type="caution">
    <text evidence="2">The sequence shown here is derived from an EMBL/GenBank/DDBJ whole genome shotgun (WGS) entry which is preliminary data.</text>
</comment>
<name>A0A4R6TQ38_9BACI</name>
<dbReference type="Pfam" id="PF03364">
    <property type="entry name" value="Polyketide_cyc"/>
    <property type="match status" value="1"/>
</dbReference>
<organism evidence="2 3">
    <name type="scientific">Aureibacillus halotolerans</name>
    <dbReference type="NCBI Taxonomy" id="1508390"/>
    <lineage>
        <taxon>Bacteria</taxon>
        <taxon>Bacillati</taxon>
        <taxon>Bacillota</taxon>
        <taxon>Bacilli</taxon>
        <taxon>Bacillales</taxon>
        <taxon>Bacillaceae</taxon>
        <taxon>Aureibacillus</taxon>
    </lineage>
</organism>
<sequence>MTHHLRASTEIQAPIDEVFQFFSAAENLEKITPPSLRFQIVTPLPIEMKKDTLIDYKLRINGVPANWTTRIPVWQPPFKFVDEQLKGPYKTWVHEHTFEEVGDKTIMMDHVAYELPFFPLGEIAYPFVHRQVRSIFSYRKKTIQQWFGE</sequence>
<protein>
    <submittedName>
        <fullName evidence="2">Ligand-binding SRPBCC domain-containing protein</fullName>
    </submittedName>
</protein>
<dbReference type="EMBL" id="SNYJ01000031">
    <property type="protein sequence ID" value="TDQ33445.1"/>
    <property type="molecule type" value="Genomic_DNA"/>
</dbReference>
<dbReference type="AlphaFoldDB" id="A0A4R6TQ38"/>
<dbReference type="OrthoDB" id="9793552at2"/>
<proteinExistence type="predicted"/>
<dbReference type="Gene3D" id="3.30.530.20">
    <property type="match status" value="1"/>
</dbReference>
<dbReference type="RefSeq" id="WP_133582370.1">
    <property type="nucleotide sequence ID" value="NZ_SNYJ01000031.1"/>
</dbReference>
<dbReference type="CDD" id="cd07820">
    <property type="entry name" value="SRPBCC_3"/>
    <property type="match status" value="1"/>
</dbReference>
<reference evidence="2 3" key="1">
    <citation type="submission" date="2019-03" db="EMBL/GenBank/DDBJ databases">
        <title>Genomic Encyclopedia of Type Strains, Phase IV (KMG-IV): sequencing the most valuable type-strain genomes for metagenomic binning, comparative biology and taxonomic classification.</title>
        <authorList>
            <person name="Goeker M."/>
        </authorList>
    </citation>
    <scope>NUCLEOTIDE SEQUENCE [LARGE SCALE GENOMIC DNA]</scope>
    <source>
        <strain evidence="2 3">DSM 28697</strain>
    </source>
</reference>
<evidence type="ECO:0000259" key="1">
    <source>
        <dbReference type="Pfam" id="PF03364"/>
    </source>
</evidence>
<evidence type="ECO:0000313" key="3">
    <source>
        <dbReference type="Proteomes" id="UP000295632"/>
    </source>
</evidence>
<gene>
    <name evidence="2" type="ORF">EV213_13119</name>
</gene>
<keyword evidence="3" id="KW-1185">Reference proteome</keyword>
<dbReference type="InterPro" id="IPR005031">
    <property type="entry name" value="COQ10_START"/>
</dbReference>
<dbReference type="Proteomes" id="UP000295632">
    <property type="component" value="Unassembled WGS sequence"/>
</dbReference>
<dbReference type="SUPFAM" id="SSF55961">
    <property type="entry name" value="Bet v1-like"/>
    <property type="match status" value="1"/>
</dbReference>
<feature type="domain" description="Coenzyme Q-binding protein COQ10 START" evidence="1">
    <location>
        <begin position="11"/>
        <end position="132"/>
    </location>
</feature>